<organism evidence="1 2">
    <name type="scientific">Actinoplanes friuliensis DSM 7358</name>
    <dbReference type="NCBI Taxonomy" id="1246995"/>
    <lineage>
        <taxon>Bacteria</taxon>
        <taxon>Bacillati</taxon>
        <taxon>Actinomycetota</taxon>
        <taxon>Actinomycetes</taxon>
        <taxon>Micromonosporales</taxon>
        <taxon>Micromonosporaceae</taxon>
        <taxon>Actinoplanes</taxon>
    </lineage>
</organism>
<sequence>MTSTLSSAEVSRWRAAVGDSRIGEPVAGADLTRLPPDLRAFYQVVGEVSLPDVENGYWIHRPPGPGVDNGQPYVLSDGRPIVVFGSDGGGALFALCGSAVLRLAGGAEVGGVYDEDGATVVAADLREFLALLLRGAGRP</sequence>
<evidence type="ECO:0008006" key="3">
    <source>
        <dbReference type="Google" id="ProtNLM"/>
    </source>
</evidence>
<evidence type="ECO:0000313" key="2">
    <source>
        <dbReference type="Proteomes" id="UP000017746"/>
    </source>
</evidence>
<dbReference type="HOGENOM" id="CLU_1840806_0_0_11"/>
<name>U5VPW2_9ACTN</name>
<accession>U5VPW2</accession>
<evidence type="ECO:0000313" key="1">
    <source>
        <dbReference type="EMBL" id="AGZ38844.1"/>
    </source>
</evidence>
<reference evidence="1 2" key="1">
    <citation type="journal article" date="2014" name="J. Biotechnol.">
        <title>Complete genome sequence of the actinobacterium Actinoplanes friuliensis HAG 010964, producer of the lipopeptide antibiotic friulimycin.</title>
        <authorList>
            <person name="Ruckert C."/>
            <person name="Szczepanowski R."/>
            <person name="Albersmeier A."/>
            <person name="Goesmann A."/>
            <person name="Fischer N."/>
            <person name="Steinkamper A."/>
            <person name="Puhler A."/>
            <person name="Biener R."/>
            <person name="Schwartz D."/>
            <person name="Kalinowski J."/>
        </authorList>
    </citation>
    <scope>NUCLEOTIDE SEQUENCE [LARGE SCALE GENOMIC DNA]</scope>
    <source>
        <strain evidence="1 2">DSM 7358</strain>
    </source>
</reference>
<dbReference type="EMBL" id="CP006272">
    <property type="protein sequence ID" value="AGZ38844.1"/>
    <property type="molecule type" value="Genomic_DNA"/>
</dbReference>
<dbReference type="PATRIC" id="fig|1246995.3.peg.557"/>
<gene>
    <name evidence="1" type="ORF">AFR_02775</name>
</gene>
<keyword evidence="2" id="KW-1185">Reference proteome</keyword>
<dbReference type="STRING" id="1246995.AFR_02775"/>
<dbReference type="AlphaFoldDB" id="U5VPW2"/>
<protein>
    <recommendedName>
        <fullName evidence="3">Knr4/Smi1-like domain-containing protein</fullName>
    </recommendedName>
</protein>
<dbReference type="Proteomes" id="UP000017746">
    <property type="component" value="Chromosome"/>
</dbReference>
<dbReference type="OrthoDB" id="3637779at2"/>
<dbReference type="RefSeq" id="WP_023357787.1">
    <property type="nucleotide sequence ID" value="NC_022657.1"/>
</dbReference>
<dbReference type="eggNOG" id="ENOG5030MUQ">
    <property type="taxonomic scope" value="Bacteria"/>
</dbReference>
<proteinExistence type="predicted"/>
<dbReference type="KEGG" id="afs:AFR_02775"/>